<proteinExistence type="predicted"/>
<keyword evidence="1" id="KW-0808">Transferase</keyword>
<keyword evidence="8" id="KW-1185">Reference proteome</keyword>
<dbReference type="SUPFAM" id="SSF56112">
    <property type="entry name" value="Protein kinase-like (PK-like)"/>
    <property type="match status" value="1"/>
</dbReference>
<reference evidence="8" key="1">
    <citation type="journal article" date="2019" name="Int. J. Syst. Evol. Microbiol.">
        <title>The Global Catalogue of Microorganisms (GCM) 10K type strain sequencing project: providing services to taxonomists for standard genome sequencing and annotation.</title>
        <authorList>
            <consortium name="The Broad Institute Genomics Platform"/>
            <consortium name="The Broad Institute Genome Sequencing Center for Infectious Disease"/>
            <person name="Wu L."/>
            <person name="Ma J."/>
        </authorList>
    </citation>
    <scope>NUCLEOTIDE SEQUENCE [LARGE SCALE GENOMIC DNA]</scope>
    <source>
        <strain evidence="8">JCM 3115</strain>
    </source>
</reference>
<dbReference type="Proteomes" id="UP000611554">
    <property type="component" value="Unassembled WGS sequence"/>
</dbReference>
<dbReference type="CDD" id="cd14014">
    <property type="entry name" value="STKc_PknB_like"/>
    <property type="match status" value="1"/>
</dbReference>
<dbReference type="SMART" id="SM00220">
    <property type="entry name" value="S_TKc"/>
    <property type="match status" value="1"/>
</dbReference>
<sequence length="542" mass="56994">MLGLEPSDPTVLGPYRVAGRLGRGGMGTVYFGESPSGPVAIKVINPVLAADPEFVARFRNEVAAARRVSRFCTAPVLDARLNGDPLWLVTEYVAGPDLERVLRQQTLLRGSDLEALAVGVATALTAIHGAGVVHRDLKPANVLLSPLGPRVIDFGIARALDTGDGHTATNQLIGTPAYMAPERFSGQSAGPPADVFAWGCVVAAAATGRSPFAAGSVHEIPYRVLNHTPDLGGLDAGLRGLVGAALDRDPASRPTAKELLSELVGQSDAEDTAKVAGTLRFDLSALAPAVTRVAERADATGPRRGWRGRRTYAVAGAAGALALGAVAVLGLRALSTGPPEVEDVLYREDFASDTTGWSNDSTAVDSSQGYTGDGRYTMLTSTSEPDRWGMAPVNAEIPDRVLVGATIGITQAADYGTWTGIVCEYTKSEEKIDDFFYTLEFSPSGRARIHKTAEGTGWDLTADVPIPGFRKGAVPLRAECARGDGEIRLGLWAGDRLVTQVVDTEVKRAVGPPRFGVAAGQWPTAGTGTRVYVDDFTIGRLP</sequence>
<comment type="caution">
    <text evidence="7">The sequence shown here is derived from an EMBL/GenBank/DDBJ whole genome shotgun (WGS) entry which is preliminary data.</text>
</comment>
<dbReference type="PANTHER" id="PTHR43289:SF34">
    <property type="entry name" value="SERINE_THREONINE-PROTEIN KINASE YBDM-RELATED"/>
    <property type="match status" value="1"/>
</dbReference>
<gene>
    <name evidence="7" type="ORF">GCM10010140_10440</name>
</gene>
<dbReference type="InterPro" id="IPR008271">
    <property type="entry name" value="Ser/Thr_kinase_AS"/>
</dbReference>
<keyword evidence="2 5" id="KW-0547">Nucleotide-binding</keyword>
<dbReference type="PROSITE" id="PS50011">
    <property type="entry name" value="PROTEIN_KINASE_DOM"/>
    <property type="match status" value="1"/>
</dbReference>
<evidence type="ECO:0000313" key="8">
    <source>
        <dbReference type="Proteomes" id="UP000611554"/>
    </source>
</evidence>
<dbReference type="Gene3D" id="3.30.200.20">
    <property type="entry name" value="Phosphorylase Kinase, domain 1"/>
    <property type="match status" value="1"/>
</dbReference>
<keyword evidence="4 5" id="KW-0067">ATP-binding</keyword>
<organism evidence="7 8">
    <name type="scientific">Streptosporangium pseudovulgare</name>
    <dbReference type="NCBI Taxonomy" id="35765"/>
    <lineage>
        <taxon>Bacteria</taxon>
        <taxon>Bacillati</taxon>
        <taxon>Actinomycetota</taxon>
        <taxon>Actinomycetes</taxon>
        <taxon>Streptosporangiales</taxon>
        <taxon>Streptosporangiaceae</taxon>
        <taxon>Streptosporangium</taxon>
    </lineage>
</organism>
<evidence type="ECO:0000256" key="1">
    <source>
        <dbReference type="ARBA" id="ARBA00022679"/>
    </source>
</evidence>
<dbReference type="EMBL" id="BMQJ01000002">
    <property type="protein sequence ID" value="GGP83447.1"/>
    <property type="molecule type" value="Genomic_DNA"/>
</dbReference>
<keyword evidence="3" id="KW-0418">Kinase</keyword>
<dbReference type="Pfam" id="PF00069">
    <property type="entry name" value="Pkinase"/>
    <property type="match status" value="1"/>
</dbReference>
<accession>A0ABQ2QL15</accession>
<feature type="domain" description="Protein kinase" evidence="6">
    <location>
        <begin position="15"/>
        <end position="264"/>
    </location>
</feature>
<evidence type="ECO:0000259" key="6">
    <source>
        <dbReference type="PROSITE" id="PS50011"/>
    </source>
</evidence>
<evidence type="ECO:0000256" key="5">
    <source>
        <dbReference type="PROSITE-ProRule" id="PRU10141"/>
    </source>
</evidence>
<dbReference type="Gene3D" id="1.10.510.10">
    <property type="entry name" value="Transferase(Phosphotransferase) domain 1"/>
    <property type="match status" value="1"/>
</dbReference>
<dbReference type="InterPro" id="IPR017441">
    <property type="entry name" value="Protein_kinase_ATP_BS"/>
</dbReference>
<dbReference type="PROSITE" id="PS00107">
    <property type="entry name" value="PROTEIN_KINASE_ATP"/>
    <property type="match status" value="1"/>
</dbReference>
<dbReference type="PROSITE" id="PS00108">
    <property type="entry name" value="PROTEIN_KINASE_ST"/>
    <property type="match status" value="1"/>
</dbReference>
<protein>
    <recommendedName>
        <fullName evidence="6">Protein kinase domain-containing protein</fullName>
    </recommendedName>
</protein>
<evidence type="ECO:0000256" key="4">
    <source>
        <dbReference type="ARBA" id="ARBA00022840"/>
    </source>
</evidence>
<evidence type="ECO:0000256" key="2">
    <source>
        <dbReference type="ARBA" id="ARBA00022741"/>
    </source>
</evidence>
<dbReference type="InterPro" id="IPR011009">
    <property type="entry name" value="Kinase-like_dom_sf"/>
</dbReference>
<name>A0ABQ2QL15_9ACTN</name>
<feature type="binding site" evidence="5">
    <location>
        <position position="42"/>
    </location>
    <ligand>
        <name>ATP</name>
        <dbReference type="ChEBI" id="CHEBI:30616"/>
    </ligand>
</feature>
<evidence type="ECO:0000256" key="3">
    <source>
        <dbReference type="ARBA" id="ARBA00022777"/>
    </source>
</evidence>
<evidence type="ECO:0000313" key="7">
    <source>
        <dbReference type="EMBL" id="GGP83447.1"/>
    </source>
</evidence>
<dbReference type="PANTHER" id="PTHR43289">
    <property type="entry name" value="MITOGEN-ACTIVATED PROTEIN KINASE KINASE KINASE 20-RELATED"/>
    <property type="match status" value="1"/>
</dbReference>
<dbReference type="InterPro" id="IPR000719">
    <property type="entry name" value="Prot_kinase_dom"/>
</dbReference>